<proteinExistence type="predicted"/>
<dbReference type="Gene3D" id="1.50.10.20">
    <property type="match status" value="1"/>
</dbReference>
<dbReference type="InterPro" id="IPR001478">
    <property type="entry name" value="PDZ"/>
</dbReference>
<dbReference type="EMBL" id="PJKA01000010">
    <property type="protein sequence ID" value="PNC18043.1"/>
    <property type="molecule type" value="Genomic_DNA"/>
</dbReference>
<dbReference type="InterPro" id="IPR046255">
    <property type="entry name" value="DUF6288"/>
</dbReference>
<name>A0A2N8HDM0_9BACT</name>
<dbReference type="SUPFAM" id="SSF50156">
    <property type="entry name" value="PDZ domain-like"/>
    <property type="match status" value="1"/>
</dbReference>
<evidence type="ECO:0000313" key="3">
    <source>
        <dbReference type="EMBL" id="PNC18043.1"/>
    </source>
</evidence>
<dbReference type="InterPro" id="IPR038637">
    <property type="entry name" value="NPCBM_sf"/>
</dbReference>
<dbReference type="RefSeq" id="WP_102713278.1">
    <property type="nucleotide sequence ID" value="NZ_PJKA01000010.1"/>
</dbReference>
<dbReference type="Proteomes" id="UP000236000">
    <property type="component" value="Unassembled WGS sequence"/>
</dbReference>
<feature type="compositionally biased region" description="Low complexity" evidence="1">
    <location>
        <begin position="224"/>
        <end position="235"/>
    </location>
</feature>
<evidence type="ECO:0000259" key="2">
    <source>
        <dbReference type="PROSITE" id="PS50106"/>
    </source>
</evidence>
<feature type="region of interest" description="Disordered" evidence="1">
    <location>
        <begin position="111"/>
        <end position="148"/>
    </location>
</feature>
<dbReference type="InterPro" id="IPR008930">
    <property type="entry name" value="Terpenoid_cyclase/PrenylTrfase"/>
</dbReference>
<feature type="compositionally biased region" description="Low complexity" evidence="1">
    <location>
        <begin position="299"/>
        <end position="314"/>
    </location>
</feature>
<evidence type="ECO:0000313" key="4">
    <source>
        <dbReference type="Proteomes" id="UP000236000"/>
    </source>
</evidence>
<dbReference type="PROSITE" id="PS50106">
    <property type="entry name" value="PDZ"/>
    <property type="match status" value="1"/>
</dbReference>
<dbReference type="Pfam" id="PF19805">
    <property type="entry name" value="DUF6288"/>
    <property type="match status" value="1"/>
</dbReference>
<feature type="compositionally biased region" description="Low complexity" evidence="1">
    <location>
        <begin position="111"/>
        <end position="123"/>
    </location>
</feature>
<feature type="domain" description="PDZ" evidence="2">
    <location>
        <begin position="372"/>
        <end position="440"/>
    </location>
</feature>
<organism evidence="3 4">
    <name type="scientific">Akkermansia muciniphila</name>
    <dbReference type="NCBI Taxonomy" id="239935"/>
    <lineage>
        <taxon>Bacteria</taxon>
        <taxon>Pseudomonadati</taxon>
        <taxon>Verrucomicrobiota</taxon>
        <taxon>Verrucomicrobiia</taxon>
        <taxon>Verrucomicrobiales</taxon>
        <taxon>Akkermansiaceae</taxon>
        <taxon>Akkermansia</taxon>
    </lineage>
</organism>
<accession>A0A2N8HDM0</accession>
<feature type="region of interest" description="Disordered" evidence="1">
    <location>
        <begin position="181"/>
        <end position="321"/>
    </location>
</feature>
<feature type="compositionally biased region" description="Basic and acidic residues" evidence="1">
    <location>
        <begin position="198"/>
        <end position="208"/>
    </location>
</feature>
<comment type="caution">
    <text evidence="3">The sequence shown here is derived from an EMBL/GenBank/DDBJ whole genome shotgun (WGS) entry which is preliminary data.</text>
</comment>
<dbReference type="Gene3D" id="2.60.120.1060">
    <property type="entry name" value="NPCBM/NEW2 domain"/>
    <property type="match status" value="1"/>
</dbReference>
<dbReference type="Pfam" id="PF00595">
    <property type="entry name" value="PDZ"/>
    <property type="match status" value="1"/>
</dbReference>
<protein>
    <recommendedName>
        <fullName evidence="2">PDZ domain-containing protein</fullName>
    </recommendedName>
</protein>
<reference evidence="3 4" key="1">
    <citation type="journal article" date="2017" name="BMC Genomics">
        <title>Genome sequencing of 39 Akkermansia muciniphila isolates reveals its population structure, genomic and functional diverisity, and global distribution in mammalian gut microbiotas.</title>
        <authorList>
            <person name="Guo X."/>
            <person name="Li S."/>
            <person name="Zhang J."/>
            <person name="Wu F."/>
            <person name="Li X."/>
            <person name="Wu D."/>
            <person name="Zhang M."/>
            <person name="Ou Z."/>
            <person name="Jie Z."/>
            <person name="Yan Q."/>
            <person name="Li P."/>
            <person name="Yi J."/>
            <person name="Peng Y."/>
        </authorList>
    </citation>
    <scope>NUCLEOTIDE SEQUENCE [LARGE SCALE GENOMIC DNA]</scope>
    <source>
        <strain evidence="3 4">GP24</strain>
    </source>
</reference>
<evidence type="ECO:0000256" key="1">
    <source>
        <dbReference type="SAM" id="MobiDB-lite"/>
    </source>
</evidence>
<gene>
    <name evidence="3" type="ORF">CXU22_05235</name>
</gene>
<sequence length="1469" mass="160244">METTPPLPSGFNINGYLIQSLKQTDSLCHVYYASDANHVQYLVREFCPQGLAVRDPESGKLRYPETTDIEQEVLPLKNDFEAQFRTGSLGEIPALGTLYLVYAVPGVHPGAEQPAAPAGPVEPLQRDQRTLATPGPSAAPAHAIPLPQARKKKSSAGLWILLLILLGAAYGLYHYTQTPAEEPAAPQESAKPQHRKEKKEAPKAEKKAAQPAVEAEDPFEQETAAAENNAPAAEEQPQEAPPADAPAEEDGNGSAVSADEPAAEPEEAAEDSETPAADAAAEEKPEPAVPAKQKETPSAAPAAHAAAKPAPVARPRGKAVKQTTNMGDVNAYVKKFAKAMTLNQWRKQYANMYTSWFGGNEEVAKGWITTFGPLGFRARGLDSSWPDANFRSFVPKPLQDPNGEPIANMYVVTQVIEGSPAEKYVKEGDVILGIDGQPFKTSLSLDVPYGPYQHQDRRGLDMHAGLLVDKAEGAGKITLNVIPAENVEKIQGVPPLWKEVFREERAKKPIALSIPVKGGQQLRLHVDDGGNGIGSDGFEWSDLRLEGSGAPIPLTKLKPLQYSVGYGAAKYDPERKVWLAHAVSSLVFDIPKGDWKLKGTGTPGGAASVGVTVQVGGSSSLPDEVKKYVKNVTFKIPQLGTYAPGFPKNCAKSKAVVHMMSEWLAAQQREDGSWERPGGYCGNHYDTGWAGLALMATGNPKYDPVIKKAAQYIAFSGSQCWWAVPQASAGIFLCEYWLRYRDNSVLPAIRNGVQRMKNEVLYGDFVTGHGIHPGYAGTGVSIGGSHMCLFLALASKTPARTEDDVLDKMMDHAQSICPTGMGPYGRMTEAFTFEPNRQCGGTYSGRHGPYYIASLICGGPELYTKNSRIMYGEGPIGGCDQGHSSETLSIMWALPAYWRTSPEVYYKNMEAFRWKLTLLRPFDGGMMQNPNRLELMTADPVIGTYIRTSVWITALCAERQNLAITGKPEFQAKSFRKVPPIIDTESRFLNTYVRNWSMVNAALGAKAPGSLKSAIRELKNIPVEQGSRFKLMSIVNSRALPIAKAIMGIPGLDQLTKATCAEMILGMDVRIFFEPKRKDDKPQPGEYSLNVDVQQPLGGRALGLQRDKELEGKANSAYKYDFAGTVQFSDTTTFSPMETISWTPGSKFGGQWNVYSYKKDLSGPTQPGVQKMSAKIKWRVNDLDVEYDRPIAVGGFEVGCGEKAHPVTNCNHLWVPGILIRDHGNWGCSFHLPDGTYISAASQGNQIEVYDETEKKKEKTWVSPNDSCLTQGSRCLFRVSTDWHGLECRVRELKLLGSATEEVTDYKLKASTGGHVDTAKLLDRDATTIEELDASPTEDEPLVLELTLKSPASLRAVDIKIEKGYNRLVIEANKGGKWIPIHWGSLGAATAGVSDAQKAMYANEPEVLRMLQLPGNGFIKCMRTFEPVTTNRLRVKLFQKGGKVRLAELHVYKADAAKPAASRQMATAN</sequence>
<dbReference type="InterPro" id="IPR036034">
    <property type="entry name" value="PDZ_sf"/>
</dbReference>
<dbReference type="Gene3D" id="2.30.42.10">
    <property type="match status" value="1"/>
</dbReference>
<feature type="compositionally biased region" description="Acidic residues" evidence="1">
    <location>
        <begin position="261"/>
        <end position="273"/>
    </location>
</feature>
<dbReference type="SUPFAM" id="SSF48239">
    <property type="entry name" value="Terpenoid cyclases/Protein prenyltransferases"/>
    <property type="match status" value="1"/>
</dbReference>